<evidence type="ECO:0000313" key="2">
    <source>
        <dbReference type="EMBL" id="KAL2551985.1"/>
    </source>
</evidence>
<accession>A0ABD1WQL5</accession>
<evidence type="ECO:0000313" key="3">
    <source>
        <dbReference type="Proteomes" id="UP001604277"/>
    </source>
</evidence>
<dbReference type="EMBL" id="JBFOLJ010000002">
    <property type="protein sequence ID" value="KAL2551985.1"/>
    <property type="molecule type" value="Genomic_DNA"/>
</dbReference>
<keyword evidence="3" id="KW-1185">Reference proteome</keyword>
<name>A0ABD1WQL5_9LAMI</name>
<sequence length="233" mass="25833">MGENDKSTVSTPTDSRQIILVPTATAHGLQFMAQKQKVGAKRSEKESAKGAVSEEEGSSKRSLRDEDDLEILEEEGLSKKARKPRTASSRSSQNLAAQRDEIPVILEEEEELAETEEGYDHSVHIKKIFQSQTSKVSAEALGLLPTHLRRATTTIDFFWTESWVAYSEKSFAEDKLKAAKVLTTQSLVLIEEAEISVSDLELKKINVAKRSGRRCPSAAHIYAISISSCTRPR</sequence>
<evidence type="ECO:0000256" key="1">
    <source>
        <dbReference type="SAM" id="MobiDB-lite"/>
    </source>
</evidence>
<proteinExistence type="predicted"/>
<organism evidence="2 3">
    <name type="scientific">Forsythia ovata</name>
    <dbReference type="NCBI Taxonomy" id="205694"/>
    <lineage>
        <taxon>Eukaryota</taxon>
        <taxon>Viridiplantae</taxon>
        <taxon>Streptophyta</taxon>
        <taxon>Embryophyta</taxon>
        <taxon>Tracheophyta</taxon>
        <taxon>Spermatophyta</taxon>
        <taxon>Magnoliopsida</taxon>
        <taxon>eudicotyledons</taxon>
        <taxon>Gunneridae</taxon>
        <taxon>Pentapetalae</taxon>
        <taxon>asterids</taxon>
        <taxon>lamiids</taxon>
        <taxon>Lamiales</taxon>
        <taxon>Oleaceae</taxon>
        <taxon>Forsythieae</taxon>
        <taxon>Forsythia</taxon>
    </lineage>
</organism>
<reference evidence="3" key="1">
    <citation type="submission" date="2024-07" db="EMBL/GenBank/DDBJ databases">
        <title>Two chromosome-level genome assemblies of Korean endemic species Abeliophyllum distichum and Forsythia ovata (Oleaceae).</title>
        <authorList>
            <person name="Jang H."/>
        </authorList>
    </citation>
    <scope>NUCLEOTIDE SEQUENCE [LARGE SCALE GENOMIC DNA]</scope>
</reference>
<dbReference type="Proteomes" id="UP001604277">
    <property type="component" value="Unassembled WGS sequence"/>
</dbReference>
<feature type="region of interest" description="Disordered" evidence="1">
    <location>
        <begin position="35"/>
        <end position="101"/>
    </location>
</feature>
<feature type="compositionally biased region" description="Polar residues" evidence="1">
    <location>
        <begin position="86"/>
        <end position="96"/>
    </location>
</feature>
<gene>
    <name evidence="2" type="ORF">Fot_05604</name>
</gene>
<dbReference type="AlphaFoldDB" id="A0ABD1WQL5"/>
<comment type="caution">
    <text evidence="2">The sequence shown here is derived from an EMBL/GenBank/DDBJ whole genome shotgun (WGS) entry which is preliminary data.</text>
</comment>
<protein>
    <submittedName>
        <fullName evidence="2">Uncharacterized protein</fullName>
    </submittedName>
</protein>
<feature type="compositionally biased region" description="Acidic residues" evidence="1">
    <location>
        <begin position="65"/>
        <end position="75"/>
    </location>
</feature>